<evidence type="ECO:0000313" key="2">
    <source>
        <dbReference type="EMBL" id="MFI7588538.1"/>
    </source>
</evidence>
<name>A0ABW8AQ96_9ACTN</name>
<comment type="caution">
    <text evidence="2">The sequence shown here is derived from an EMBL/GenBank/DDBJ whole genome shotgun (WGS) entry which is preliminary data.</text>
</comment>
<keyword evidence="3" id="KW-1185">Reference proteome</keyword>
<keyword evidence="1" id="KW-0862">Zinc</keyword>
<dbReference type="EMBL" id="JBITLV010000005">
    <property type="protein sequence ID" value="MFI7588538.1"/>
    <property type="molecule type" value="Genomic_DNA"/>
</dbReference>
<accession>A0ABW8AQ96</accession>
<proteinExistence type="predicted"/>
<evidence type="ECO:0000313" key="3">
    <source>
        <dbReference type="Proteomes" id="UP001612915"/>
    </source>
</evidence>
<sequence length="242" mass="25271">MSGLLVVHAHPDDETITQGATLALHAAAGAGVTVVTCTRGEQGEVIPPELAHLFGSPELGAWRVGELHAALAALGVRDHRFLDGDRPPLYVDSGMAYAADGSVVPVPSPPDGAFALADLEAAALRLAAVLRDAEPDAVVTYDPVGGYGHPDHVRAHHVTMRAVELVPVPRVYWIVDEARATTSVDGTAFVAAKVAALRAHATQVTVADDEQTFALSNAVPHPLSAVEHYRLVRGTPVPGPLL</sequence>
<gene>
    <name evidence="2" type="ORF">ACIB24_15825</name>
</gene>
<reference evidence="2 3" key="1">
    <citation type="submission" date="2024-10" db="EMBL/GenBank/DDBJ databases">
        <title>The Natural Products Discovery Center: Release of the First 8490 Sequenced Strains for Exploring Actinobacteria Biosynthetic Diversity.</title>
        <authorList>
            <person name="Kalkreuter E."/>
            <person name="Kautsar S.A."/>
            <person name="Yang D."/>
            <person name="Bader C.D."/>
            <person name="Teijaro C.N."/>
            <person name="Fluegel L."/>
            <person name="Davis C.M."/>
            <person name="Simpson J.R."/>
            <person name="Lauterbach L."/>
            <person name="Steele A.D."/>
            <person name="Gui C."/>
            <person name="Meng S."/>
            <person name="Li G."/>
            <person name="Viehrig K."/>
            <person name="Ye F."/>
            <person name="Su P."/>
            <person name="Kiefer A.F."/>
            <person name="Nichols A."/>
            <person name="Cepeda A.J."/>
            <person name="Yan W."/>
            <person name="Fan B."/>
            <person name="Jiang Y."/>
            <person name="Adhikari A."/>
            <person name="Zheng C.-J."/>
            <person name="Schuster L."/>
            <person name="Cowan T.M."/>
            <person name="Smanski M.J."/>
            <person name="Chevrette M.G."/>
            <person name="De Carvalho L.P.S."/>
            <person name="Shen B."/>
        </authorList>
    </citation>
    <scope>NUCLEOTIDE SEQUENCE [LARGE SCALE GENOMIC DNA]</scope>
    <source>
        <strain evidence="2 3">NPDC049639</strain>
    </source>
</reference>
<dbReference type="InterPro" id="IPR003737">
    <property type="entry name" value="GlcNAc_PI_deacetylase-related"/>
</dbReference>
<dbReference type="PANTHER" id="PTHR12993">
    <property type="entry name" value="N-ACETYLGLUCOSAMINYL-PHOSPHATIDYLINOSITOL DE-N-ACETYLASE-RELATED"/>
    <property type="match status" value="1"/>
</dbReference>
<evidence type="ECO:0000256" key="1">
    <source>
        <dbReference type="ARBA" id="ARBA00022833"/>
    </source>
</evidence>
<protein>
    <submittedName>
        <fullName evidence="2">PIG-L family deacetylase</fullName>
    </submittedName>
</protein>
<dbReference type="Proteomes" id="UP001612915">
    <property type="component" value="Unassembled WGS sequence"/>
</dbReference>
<dbReference type="PANTHER" id="PTHR12993:SF26">
    <property type="entry name" value="1D-MYO-INOSITOL 2-ACETAMIDO-2-DEOXY-ALPHA-D-GLUCOPYRANOSIDE DEACETYLASE"/>
    <property type="match status" value="1"/>
</dbReference>
<dbReference type="SUPFAM" id="SSF102588">
    <property type="entry name" value="LmbE-like"/>
    <property type="match status" value="1"/>
</dbReference>
<dbReference type="Gene3D" id="3.40.50.10320">
    <property type="entry name" value="LmbE-like"/>
    <property type="match status" value="1"/>
</dbReference>
<organism evidence="2 3">
    <name type="scientific">Spongisporangium articulatum</name>
    <dbReference type="NCBI Taxonomy" id="3362603"/>
    <lineage>
        <taxon>Bacteria</taxon>
        <taxon>Bacillati</taxon>
        <taxon>Actinomycetota</taxon>
        <taxon>Actinomycetes</taxon>
        <taxon>Kineosporiales</taxon>
        <taxon>Kineosporiaceae</taxon>
        <taxon>Spongisporangium</taxon>
    </lineage>
</organism>
<dbReference type="InterPro" id="IPR024078">
    <property type="entry name" value="LmbE-like_dom_sf"/>
</dbReference>
<dbReference type="Pfam" id="PF02585">
    <property type="entry name" value="PIG-L"/>
    <property type="match status" value="1"/>
</dbReference>
<dbReference type="RefSeq" id="WP_398282353.1">
    <property type="nucleotide sequence ID" value="NZ_JBITLV010000005.1"/>
</dbReference>